<dbReference type="STRING" id="1797589.A2784_03350"/>
<comment type="caution">
    <text evidence="2">The sequence shown here is derived from an EMBL/GenBank/DDBJ whole genome shotgun (WGS) entry which is preliminary data.</text>
</comment>
<name>A0A1G1VPX8_9BACT</name>
<gene>
    <name evidence="2" type="ORF">A2784_03350</name>
</gene>
<reference evidence="2 3" key="1">
    <citation type="journal article" date="2016" name="Nat. Commun.">
        <title>Thousands of microbial genomes shed light on interconnected biogeochemical processes in an aquifer system.</title>
        <authorList>
            <person name="Anantharaman K."/>
            <person name="Brown C.T."/>
            <person name="Hug L.A."/>
            <person name="Sharon I."/>
            <person name="Castelle C.J."/>
            <person name="Probst A.J."/>
            <person name="Thomas B.C."/>
            <person name="Singh A."/>
            <person name="Wilkins M.J."/>
            <person name="Karaoz U."/>
            <person name="Brodie E.L."/>
            <person name="Williams K.H."/>
            <person name="Hubbard S.S."/>
            <person name="Banfield J.F."/>
        </authorList>
    </citation>
    <scope>NUCLEOTIDE SEQUENCE [LARGE SCALE GENOMIC DNA]</scope>
</reference>
<dbReference type="AlphaFoldDB" id="A0A1G1VPX8"/>
<sequence>MSDYDPSFADFSEEDLPPPPDATESFVGDTLSDAAELLEQYGETRSLSFARGLRLLKLDKTRDIYLDSHLGPWGGVLQQIVDGKAKREAVFELARSLVSAYGKVDFIKGELKNFPANPHAVLTMAVMFLRMADNRMAIERKERRIDDAFRLVDVWSKLNKETGEQRLSDRQGNEGKK</sequence>
<evidence type="ECO:0000313" key="2">
    <source>
        <dbReference type="EMBL" id="OGY17423.1"/>
    </source>
</evidence>
<dbReference type="Proteomes" id="UP000177324">
    <property type="component" value="Unassembled WGS sequence"/>
</dbReference>
<dbReference type="EMBL" id="MHCH01000026">
    <property type="protein sequence ID" value="OGY17423.1"/>
    <property type="molecule type" value="Genomic_DNA"/>
</dbReference>
<proteinExistence type="predicted"/>
<organism evidence="2 3">
    <name type="scientific">Candidatus Chisholmbacteria bacterium RIFCSPHIGHO2_01_FULL_48_12</name>
    <dbReference type="NCBI Taxonomy" id="1797589"/>
    <lineage>
        <taxon>Bacteria</taxon>
        <taxon>Candidatus Chisholmiibacteriota</taxon>
    </lineage>
</organism>
<protein>
    <submittedName>
        <fullName evidence="2">Uncharacterized protein</fullName>
    </submittedName>
</protein>
<evidence type="ECO:0000256" key="1">
    <source>
        <dbReference type="SAM" id="MobiDB-lite"/>
    </source>
</evidence>
<feature type="region of interest" description="Disordered" evidence="1">
    <location>
        <begin position="1"/>
        <end position="22"/>
    </location>
</feature>
<evidence type="ECO:0000313" key="3">
    <source>
        <dbReference type="Proteomes" id="UP000177324"/>
    </source>
</evidence>
<accession>A0A1G1VPX8</accession>